<proteinExistence type="predicted"/>
<protein>
    <submittedName>
        <fullName evidence="2">Uncharacterized protein</fullName>
    </submittedName>
</protein>
<feature type="compositionally biased region" description="Low complexity" evidence="1">
    <location>
        <begin position="307"/>
        <end position="325"/>
    </location>
</feature>
<evidence type="ECO:0000313" key="3">
    <source>
        <dbReference type="Proteomes" id="UP000295293"/>
    </source>
</evidence>
<feature type="region of interest" description="Disordered" evidence="1">
    <location>
        <begin position="252"/>
        <end position="336"/>
    </location>
</feature>
<keyword evidence="3" id="KW-1185">Reference proteome</keyword>
<dbReference type="EMBL" id="SNZH01000003">
    <property type="protein sequence ID" value="TDR46541.1"/>
    <property type="molecule type" value="Genomic_DNA"/>
</dbReference>
<dbReference type="AlphaFoldDB" id="A0A4R6Z4I5"/>
<gene>
    <name evidence="2" type="ORF">DFR29_10373</name>
</gene>
<sequence length="488" mass="51283">MPETGLVAVKKLVLDVRNYRTVAQPSEHAAIHALIALDPEYFWGLMESLIDDGYLPTENIIVLRQGKQLVVKEGNRRIAALKIIHGLVSADDFDLPDEISESIAALSSAWKKTNASVPCNTYDAGDKEIVDRIVSLTHGKGEKAGRRLWNAVARARHSRDEGGIPQPPLDLLEAFLKSAKKITPEQAERWAGKYNLTVLEEALKRLAVRLGYKSAPELAKAYPKIKNKASFDELLVDIGLEQTGFKEVRAEGFGTKYGMPPPTPQQPAPGATGGAPNGPPAGSTGPGGSSGPTGAPPSSGGGGTSGPTGPAGNPNAPGGTGAAPPTAKPPVAHPAGDPKAVAAILKKFKPKGSGREKVATLLKELKSLDIEATPHAFCFVLRSMFEISAKAYCDDHAAAGLIATEASGGDKKLAKLLKEIVNHLTANNQDTAKVKLLQGASTELANPTSILSITSLNQLVHSPHYVVSGSNVCLTFKNVFPLLAATNG</sequence>
<organism evidence="2 3">
    <name type="scientific">Tahibacter aquaticus</name>
    <dbReference type="NCBI Taxonomy" id="520092"/>
    <lineage>
        <taxon>Bacteria</taxon>
        <taxon>Pseudomonadati</taxon>
        <taxon>Pseudomonadota</taxon>
        <taxon>Gammaproteobacteria</taxon>
        <taxon>Lysobacterales</taxon>
        <taxon>Rhodanobacteraceae</taxon>
        <taxon>Tahibacter</taxon>
    </lineage>
</organism>
<dbReference type="RefSeq" id="WP_133817681.1">
    <property type="nucleotide sequence ID" value="NZ_SNZH01000003.1"/>
</dbReference>
<evidence type="ECO:0000313" key="2">
    <source>
        <dbReference type="EMBL" id="TDR46541.1"/>
    </source>
</evidence>
<reference evidence="2 3" key="1">
    <citation type="submission" date="2019-03" db="EMBL/GenBank/DDBJ databases">
        <title>Genomic Encyclopedia of Type Strains, Phase IV (KMG-IV): sequencing the most valuable type-strain genomes for metagenomic binning, comparative biology and taxonomic classification.</title>
        <authorList>
            <person name="Goeker M."/>
        </authorList>
    </citation>
    <scope>NUCLEOTIDE SEQUENCE [LARGE SCALE GENOMIC DNA]</scope>
    <source>
        <strain evidence="2 3">DSM 21667</strain>
    </source>
</reference>
<dbReference type="Proteomes" id="UP000295293">
    <property type="component" value="Unassembled WGS sequence"/>
</dbReference>
<comment type="caution">
    <text evidence="2">The sequence shown here is derived from an EMBL/GenBank/DDBJ whole genome shotgun (WGS) entry which is preliminary data.</text>
</comment>
<name>A0A4R6Z4I5_9GAMM</name>
<dbReference type="OrthoDB" id="8442375at2"/>
<accession>A0A4R6Z4I5</accession>
<evidence type="ECO:0000256" key="1">
    <source>
        <dbReference type="SAM" id="MobiDB-lite"/>
    </source>
</evidence>